<reference evidence="1 2" key="1">
    <citation type="submission" date="2018-08" db="EMBL/GenBank/DDBJ databases">
        <title>Sphingobium sp. EO9.</title>
        <authorList>
            <person name="Park Y."/>
            <person name="Kim K.H."/>
            <person name="Jeon C.O."/>
        </authorList>
    </citation>
    <scope>NUCLEOTIDE SEQUENCE [LARGE SCALE GENOMIC DNA]</scope>
    <source>
        <strain evidence="1 2">EO9</strain>
    </source>
</reference>
<gene>
    <name evidence="1" type="ORF">D0Z70_00310</name>
</gene>
<comment type="caution">
    <text evidence="1">The sequence shown here is derived from an EMBL/GenBank/DDBJ whole genome shotgun (WGS) entry which is preliminary data.</text>
</comment>
<organism evidence="1 2">
    <name type="scientific">Sphingobium terrigena</name>
    <dbReference type="NCBI Taxonomy" id="2304063"/>
    <lineage>
        <taxon>Bacteria</taxon>
        <taxon>Pseudomonadati</taxon>
        <taxon>Pseudomonadota</taxon>
        <taxon>Alphaproteobacteria</taxon>
        <taxon>Sphingomonadales</taxon>
        <taxon>Sphingomonadaceae</taxon>
        <taxon>Sphingobium</taxon>
    </lineage>
</organism>
<name>A0A418YXU8_9SPHN</name>
<protein>
    <submittedName>
        <fullName evidence="1">Uncharacterized protein</fullName>
    </submittedName>
</protein>
<accession>A0A418YXU8</accession>
<sequence length="92" mass="10330">MVQRMDLGLTDNHIGGNFEWEREPCCDLLKGAVDDEQFVFVSNFVSGQDGPNSFYIMTLDADGRLARSDGLSISYCPWCGTKIDARKRYPTS</sequence>
<evidence type="ECO:0000313" key="1">
    <source>
        <dbReference type="EMBL" id="RJG57708.1"/>
    </source>
</evidence>
<dbReference type="Proteomes" id="UP000283469">
    <property type="component" value="Unassembled WGS sequence"/>
</dbReference>
<dbReference type="EMBL" id="QVRA01000001">
    <property type="protein sequence ID" value="RJG57708.1"/>
    <property type="molecule type" value="Genomic_DNA"/>
</dbReference>
<keyword evidence="2" id="KW-1185">Reference proteome</keyword>
<dbReference type="AlphaFoldDB" id="A0A418YXU8"/>
<evidence type="ECO:0000313" key="2">
    <source>
        <dbReference type="Proteomes" id="UP000283469"/>
    </source>
</evidence>
<proteinExistence type="predicted"/>